<evidence type="ECO:0000256" key="8">
    <source>
        <dbReference type="ARBA" id="ARBA00023242"/>
    </source>
</evidence>
<dbReference type="GO" id="GO:0071028">
    <property type="term" value="P:nuclear mRNA surveillance"/>
    <property type="evidence" value="ECO:0007669"/>
    <property type="project" value="TreeGrafter"/>
</dbReference>
<dbReference type="InterPro" id="IPR001247">
    <property type="entry name" value="ExoRNase_PH_dom1"/>
</dbReference>
<dbReference type="Pfam" id="PF03725">
    <property type="entry name" value="RNase_PH_C"/>
    <property type="match status" value="1"/>
</dbReference>
<comment type="subcellular location">
    <subcellularLocation>
        <location evidence="1">Cytoplasm</location>
    </subcellularLocation>
    <subcellularLocation>
        <location evidence="2">Nucleus</location>
        <location evidence="2">Nucleolus</location>
    </subcellularLocation>
</comment>
<dbReference type="GO" id="GO:0034476">
    <property type="term" value="P:U5 snRNA 3'-end processing"/>
    <property type="evidence" value="ECO:0007669"/>
    <property type="project" value="TreeGrafter"/>
</dbReference>
<evidence type="ECO:0000256" key="5">
    <source>
        <dbReference type="ARBA" id="ARBA00022552"/>
    </source>
</evidence>
<proteinExistence type="inferred from homology"/>
<evidence type="ECO:0000256" key="6">
    <source>
        <dbReference type="ARBA" id="ARBA00022835"/>
    </source>
</evidence>
<dbReference type="InterPro" id="IPR020568">
    <property type="entry name" value="Ribosomal_Su5_D2-typ_SF"/>
</dbReference>
<protein>
    <recommendedName>
        <fullName evidence="9">Ribosomal RNA-processing protein 43</fullName>
    </recommendedName>
</protein>
<dbReference type="InterPro" id="IPR036345">
    <property type="entry name" value="ExoRNase_PH_dom2_sf"/>
</dbReference>
<evidence type="ECO:0000313" key="12">
    <source>
        <dbReference type="EMBL" id="GFG32171.1"/>
    </source>
</evidence>
<dbReference type="CDD" id="cd11369">
    <property type="entry name" value="RNase_PH_RRP43"/>
    <property type="match status" value="1"/>
</dbReference>
<dbReference type="GO" id="GO:0000467">
    <property type="term" value="P:exonucleolytic trimming to generate mature 3'-end of 5.8S rRNA from tricistronic rRNA transcript (SSU-rRNA, 5.8S rRNA, LSU-rRNA)"/>
    <property type="evidence" value="ECO:0007669"/>
    <property type="project" value="TreeGrafter"/>
</dbReference>
<comment type="caution">
    <text evidence="12">The sequence shown here is derived from an EMBL/GenBank/DDBJ whole genome shotgun (WGS) entry which is preliminary data.</text>
</comment>
<keyword evidence="6" id="KW-0271">Exosome</keyword>
<dbReference type="FunFam" id="3.30.230.70:FF:000017">
    <property type="entry name" value="Exosome complex component Rrp42"/>
    <property type="match status" value="1"/>
</dbReference>
<dbReference type="InterPro" id="IPR050590">
    <property type="entry name" value="Exosome_comp_Rrp42_subfam"/>
</dbReference>
<dbReference type="GO" id="GO:0000177">
    <property type="term" value="C:cytoplasmic exosome (RNase complex)"/>
    <property type="evidence" value="ECO:0007669"/>
    <property type="project" value="TreeGrafter"/>
</dbReference>
<comment type="similarity">
    <text evidence="3">Belongs to the RNase PH family.</text>
</comment>
<dbReference type="GO" id="GO:0071038">
    <property type="term" value="P:TRAMP-dependent tRNA surveillance pathway"/>
    <property type="evidence" value="ECO:0007669"/>
    <property type="project" value="TreeGrafter"/>
</dbReference>
<dbReference type="EMBL" id="BLKM01000351">
    <property type="protein sequence ID" value="GFG32171.1"/>
    <property type="molecule type" value="Genomic_DNA"/>
</dbReference>
<dbReference type="GO" id="GO:0034475">
    <property type="term" value="P:U4 snRNA 3'-end processing"/>
    <property type="evidence" value="ECO:0007669"/>
    <property type="project" value="TreeGrafter"/>
</dbReference>
<dbReference type="PANTHER" id="PTHR11097">
    <property type="entry name" value="EXOSOME COMPLEX EXONUCLEASE RIBOSOMAL RNA PROCESSING PROTEIN"/>
    <property type="match status" value="1"/>
</dbReference>
<dbReference type="GO" id="GO:0071035">
    <property type="term" value="P:nuclear polyadenylation-dependent rRNA catabolic process"/>
    <property type="evidence" value="ECO:0007669"/>
    <property type="project" value="TreeGrafter"/>
</dbReference>
<name>A0A6L2PHX9_COPFO</name>
<sequence>MRSRNNVLKPNFRIYAKTGILCLIYGQHGFRQIGYVVLMEPFGVAWKDHVIFLFNSHKSVHKRECNPFITLLILLQNFSSAPAQGVRPDGRSLQKFRPVSINVGSIKTAEGSAIVKIGNTVVVCGIKAELAAPKAEEPNRGYLVPNVELPPLCSPKFRPGPPSDQAQVSSNFIAETLAHSGCVDLTDLCIVPEHLAWVLHCDLICLDHDGSLLDACVIALVAALRTVKLPHVSYDVNTEATVVSTEKRNKLQVYNTPVATTYAIFDDEILLPDPTNEEETLSSGAVTVVIQGDMLCSVHKPGGSPLTESQLQECVSGALKRAEYINKLVNTAIKSLGT</sequence>
<keyword evidence="7" id="KW-0694">RNA-binding</keyword>
<dbReference type="Pfam" id="PF01138">
    <property type="entry name" value="RNase_PH"/>
    <property type="match status" value="1"/>
</dbReference>
<evidence type="ECO:0000259" key="10">
    <source>
        <dbReference type="Pfam" id="PF01138"/>
    </source>
</evidence>
<feature type="domain" description="Exoribonuclease phosphorolytic" evidence="11">
    <location>
        <begin position="256"/>
        <end position="320"/>
    </location>
</feature>
<evidence type="ECO:0000256" key="9">
    <source>
        <dbReference type="ARBA" id="ARBA00030617"/>
    </source>
</evidence>
<dbReference type="InterPro" id="IPR033196">
    <property type="entry name" value="Rrp43"/>
</dbReference>
<evidence type="ECO:0000259" key="11">
    <source>
        <dbReference type="Pfam" id="PF03725"/>
    </source>
</evidence>
<evidence type="ECO:0000256" key="3">
    <source>
        <dbReference type="ARBA" id="ARBA00006678"/>
    </source>
</evidence>
<dbReference type="PANTHER" id="PTHR11097:SF9">
    <property type="entry name" value="EXOSOME COMPLEX COMPONENT RRP43"/>
    <property type="match status" value="1"/>
</dbReference>
<keyword evidence="4" id="KW-0963">Cytoplasm</keyword>
<dbReference type="Gene3D" id="3.30.230.70">
    <property type="entry name" value="GHMP Kinase, N-terminal domain"/>
    <property type="match status" value="1"/>
</dbReference>
<dbReference type="InParanoid" id="A0A6L2PHX9"/>
<dbReference type="Proteomes" id="UP000502823">
    <property type="component" value="Unassembled WGS sequence"/>
</dbReference>
<evidence type="ECO:0000256" key="4">
    <source>
        <dbReference type="ARBA" id="ARBA00022490"/>
    </source>
</evidence>
<dbReference type="SUPFAM" id="SSF55666">
    <property type="entry name" value="Ribonuclease PH domain 2-like"/>
    <property type="match status" value="1"/>
</dbReference>
<keyword evidence="13" id="KW-1185">Reference proteome</keyword>
<evidence type="ECO:0000256" key="2">
    <source>
        <dbReference type="ARBA" id="ARBA00004604"/>
    </source>
</evidence>
<dbReference type="AlphaFoldDB" id="A0A6L2PHX9"/>
<dbReference type="GO" id="GO:0005730">
    <property type="term" value="C:nucleolus"/>
    <property type="evidence" value="ECO:0007669"/>
    <property type="project" value="UniProtKB-SubCell"/>
</dbReference>
<reference evidence="13" key="1">
    <citation type="submission" date="2020-01" db="EMBL/GenBank/DDBJ databases">
        <title>Draft genome sequence of the Termite Coptotermes fromosanus.</title>
        <authorList>
            <person name="Itakura S."/>
            <person name="Yosikawa Y."/>
            <person name="Umezawa K."/>
        </authorList>
    </citation>
    <scope>NUCLEOTIDE SEQUENCE [LARGE SCALE GENOMIC DNA]</scope>
</reference>
<dbReference type="GO" id="GO:0035925">
    <property type="term" value="F:mRNA 3'-UTR AU-rich region binding"/>
    <property type="evidence" value="ECO:0007669"/>
    <property type="project" value="TreeGrafter"/>
</dbReference>
<keyword evidence="8" id="KW-0539">Nucleus</keyword>
<gene>
    <name evidence="12" type="ORF">Cfor_09698</name>
</gene>
<dbReference type="GO" id="GO:0034473">
    <property type="term" value="P:U1 snRNA 3'-end processing"/>
    <property type="evidence" value="ECO:0007669"/>
    <property type="project" value="TreeGrafter"/>
</dbReference>
<evidence type="ECO:0000256" key="7">
    <source>
        <dbReference type="ARBA" id="ARBA00022884"/>
    </source>
</evidence>
<dbReference type="InterPro" id="IPR015847">
    <property type="entry name" value="ExoRNase_PH_dom2"/>
</dbReference>
<feature type="domain" description="Exoribonuclease phosphorolytic" evidence="10">
    <location>
        <begin position="96"/>
        <end position="230"/>
    </location>
</feature>
<accession>A0A6L2PHX9</accession>
<keyword evidence="5" id="KW-0698">rRNA processing</keyword>
<organism evidence="12 13">
    <name type="scientific">Coptotermes formosanus</name>
    <name type="common">Formosan subterranean termite</name>
    <dbReference type="NCBI Taxonomy" id="36987"/>
    <lineage>
        <taxon>Eukaryota</taxon>
        <taxon>Metazoa</taxon>
        <taxon>Ecdysozoa</taxon>
        <taxon>Arthropoda</taxon>
        <taxon>Hexapoda</taxon>
        <taxon>Insecta</taxon>
        <taxon>Pterygota</taxon>
        <taxon>Neoptera</taxon>
        <taxon>Polyneoptera</taxon>
        <taxon>Dictyoptera</taxon>
        <taxon>Blattodea</taxon>
        <taxon>Blattoidea</taxon>
        <taxon>Termitoidae</taxon>
        <taxon>Rhinotermitidae</taxon>
        <taxon>Coptotermes</taxon>
    </lineage>
</organism>
<dbReference type="SUPFAM" id="SSF54211">
    <property type="entry name" value="Ribosomal protein S5 domain 2-like"/>
    <property type="match status" value="1"/>
</dbReference>
<dbReference type="OrthoDB" id="45882at2759"/>
<dbReference type="GO" id="GO:0000176">
    <property type="term" value="C:nuclear exosome (RNase complex)"/>
    <property type="evidence" value="ECO:0007669"/>
    <property type="project" value="TreeGrafter"/>
</dbReference>
<dbReference type="GO" id="GO:0016075">
    <property type="term" value="P:rRNA catabolic process"/>
    <property type="evidence" value="ECO:0007669"/>
    <property type="project" value="TreeGrafter"/>
</dbReference>
<dbReference type="InterPro" id="IPR027408">
    <property type="entry name" value="PNPase/RNase_PH_dom_sf"/>
</dbReference>
<evidence type="ECO:0000313" key="13">
    <source>
        <dbReference type="Proteomes" id="UP000502823"/>
    </source>
</evidence>
<evidence type="ECO:0000256" key="1">
    <source>
        <dbReference type="ARBA" id="ARBA00004496"/>
    </source>
</evidence>